<dbReference type="Proteomes" id="UP000830375">
    <property type="component" value="Unassembled WGS sequence"/>
</dbReference>
<feature type="domain" description="BAAT/Acyl-CoA thioester hydrolase C-terminal" evidence="2">
    <location>
        <begin position="568"/>
        <end position="630"/>
    </location>
</feature>
<evidence type="ECO:0000313" key="3">
    <source>
        <dbReference type="EMBL" id="KAI2665305.1"/>
    </source>
</evidence>
<dbReference type="Pfam" id="PF08840">
    <property type="entry name" value="BAAT_C"/>
    <property type="match status" value="3"/>
</dbReference>
<name>A0ABQ8MR47_LABRO</name>
<dbReference type="InterPro" id="IPR042490">
    <property type="entry name" value="Thio_Ohase/BAAT_N"/>
</dbReference>
<accession>A0ABQ8MR47</accession>
<dbReference type="InterPro" id="IPR029058">
    <property type="entry name" value="AB_hydrolase_fold"/>
</dbReference>
<dbReference type="SUPFAM" id="SSF53474">
    <property type="entry name" value="alpha/beta-Hydrolases"/>
    <property type="match status" value="2"/>
</dbReference>
<reference evidence="3 4" key="1">
    <citation type="submission" date="2022-01" db="EMBL/GenBank/DDBJ databases">
        <title>A high-quality chromosome-level genome assembly of rohu carp, Labeo rohita.</title>
        <authorList>
            <person name="Arick M.A. II"/>
            <person name="Hsu C.-Y."/>
            <person name="Magbanua Z."/>
            <person name="Pechanova O."/>
            <person name="Grover C."/>
            <person name="Miller E."/>
            <person name="Thrash A."/>
            <person name="Ezzel L."/>
            <person name="Alam S."/>
            <person name="Benzie J."/>
            <person name="Hamilton M."/>
            <person name="Karsi A."/>
            <person name="Lawrence M.L."/>
            <person name="Peterson D.G."/>
        </authorList>
    </citation>
    <scope>NUCLEOTIDE SEQUENCE [LARGE SCALE GENOMIC DNA]</scope>
    <source>
        <strain evidence="4">BAU-BD-2019</strain>
        <tissue evidence="3">Blood</tissue>
    </source>
</reference>
<feature type="domain" description="BAAT/Acyl-CoA thioester hydrolase C-terminal" evidence="2">
    <location>
        <begin position="156"/>
        <end position="366"/>
    </location>
</feature>
<feature type="domain" description="BAAT/Acyl-CoA thioester hydrolase C-terminal" evidence="2">
    <location>
        <begin position="645"/>
        <end position="755"/>
    </location>
</feature>
<sequence length="761" mass="85582">MNLPPNQKVTLHSLHHFGGTYEGIEPMGLMWSMRPIAGSRHGLRLHKRDIFTPVAVQISVYSGHLFHGFSQQTPPVTSVIERWYIAPGVKRVSIKEKEVRGTLFLPPGPGPYPGVLDLWGTGGGLVEYRSALLASHGFASMALEFLTPENLRLEDIDASYFEKAYHILKSHPAVQWDQLAVLGQSLGSVITLSMVAYARVIKPQCCVCISGSHLMPFDKSLSEFFEKIEKHADKLYVNEDNQVICRDLILSLPCQILKVDVGGIKCPLLLVNGDDDQMVPSVESAEDMEMMMEKAGNRHLLEILTYPDAGHLIEPPYSPHFCATNFDQQWTKERIVMLWGGQTKPHAYAQEDAWKKILAFLRQHLSAIVTQEELFFIRHEYATFENIKTNKLCEQPDFLKDCEHSEEDMPFAFCAAHSRTGVKDESFGGTYEGIEPMGLIWSMRPIPGSQHGLRLRKRDIFIPMVVHISVYSGHLSQGFSQQTPLATSVIERWYIAPGVKRVSIKEKEIRGTLFLPPGTGPYPGVLDLWGSGGSLIEYRSSLLASHGFASMVLEYLTPNNLRLEDTDASYFEKAYQILQSHPMVQKDRLAVLGTSLGGIITLSMVASSKVIKPQCCVCISGDKLRVNEYNQVIYRDLIFSVSRQSFKVDVGRIKCPLLLVNGDDDQMVPAVETAEDMEMMMVKAGNRHLLKILTYTDAGHLIEPPYSPHFRATNFYQPWTKKRVVMLWGGQTKSHAYAQEDAWKKILAFLWQHLSAPVASF</sequence>
<gene>
    <name evidence="3" type="ORF">H4Q32_021544</name>
</gene>
<comment type="caution">
    <text evidence="3">The sequence shown here is derived from an EMBL/GenBank/DDBJ whole genome shotgun (WGS) entry which is preliminary data.</text>
</comment>
<organism evidence="3 4">
    <name type="scientific">Labeo rohita</name>
    <name type="common">Indian major carp</name>
    <name type="synonym">Cyprinus rohita</name>
    <dbReference type="NCBI Taxonomy" id="84645"/>
    <lineage>
        <taxon>Eukaryota</taxon>
        <taxon>Metazoa</taxon>
        <taxon>Chordata</taxon>
        <taxon>Craniata</taxon>
        <taxon>Vertebrata</taxon>
        <taxon>Euteleostomi</taxon>
        <taxon>Actinopterygii</taxon>
        <taxon>Neopterygii</taxon>
        <taxon>Teleostei</taxon>
        <taxon>Ostariophysi</taxon>
        <taxon>Cypriniformes</taxon>
        <taxon>Cyprinidae</taxon>
        <taxon>Labeoninae</taxon>
        <taxon>Labeonini</taxon>
        <taxon>Labeo</taxon>
    </lineage>
</organism>
<evidence type="ECO:0000313" key="4">
    <source>
        <dbReference type="Proteomes" id="UP000830375"/>
    </source>
</evidence>
<dbReference type="InterPro" id="IPR006862">
    <property type="entry name" value="Thio_Ohase/aa_AcTrfase"/>
</dbReference>
<dbReference type="Pfam" id="PF04775">
    <property type="entry name" value="Bile_Hydr_Trans"/>
    <property type="match status" value="2"/>
</dbReference>
<dbReference type="PANTHER" id="PTHR10824:SF36">
    <property type="entry name" value="ACYL-COA THIOESTERASE 17-RELATED"/>
    <property type="match status" value="1"/>
</dbReference>
<dbReference type="PANTHER" id="PTHR10824">
    <property type="entry name" value="ACYL-COENZYME A THIOESTERASE-RELATED"/>
    <property type="match status" value="1"/>
</dbReference>
<evidence type="ECO:0000259" key="2">
    <source>
        <dbReference type="Pfam" id="PF08840"/>
    </source>
</evidence>
<dbReference type="EMBL" id="JACTAM010000004">
    <property type="protein sequence ID" value="KAI2665305.1"/>
    <property type="molecule type" value="Genomic_DNA"/>
</dbReference>
<dbReference type="Gene3D" id="2.60.40.2240">
    <property type="entry name" value="Acyl-CoA thioester hydrolase/BAAT N-terminal domain"/>
    <property type="match status" value="2"/>
</dbReference>
<feature type="domain" description="Acyl-CoA thioester hydrolase/bile acid-CoA amino acid N-acetyltransferase" evidence="1">
    <location>
        <begin position="423"/>
        <end position="506"/>
    </location>
</feature>
<keyword evidence="4" id="KW-1185">Reference proteome</keyword>
<proteinExistence type="predicted"/>
<dbReference type="Gene3D" id="3.40.50.1820">
    <property type="entry name" value="alpha/beta hydrolase"/>
    <property type="match status" value="2"/>
</dbReference>
<evidence type="ECO:0000259" key="1">
    <source>
        <dbReference type="Pfam" id="PF04775"/>
    </source>
</evidence>
<dbReference type="InterPro" id="IPR014940">
    <property type="entry name" value="BAAT_C"/>
</dbReference>
<feature type="domain" description="Acyl-CoA thioester hydrolase/bile acid-CoA amino acid N-acetyltransferase" evidence="1">
    <location>
        <begin position="8"/>
        <end position="96"/>
    </location>
</feature>
<protein>
    <submittedName>
        <fullName evidence="3">Bile acid-CoA:amino acid N-acyltransferase</fullName>
    </submittedName>
</protein>